<keyword evidence="2" id="KW-0808">Transferase</keyword>
<dbReference type="InterPro" id="IPR000182">
    <property type="entry name" value="GNAT_dom"/>
</dbReference>
<dbReference type="RefSeq" id="WP_068708810.1">
    <property type="nucleotide sequence ID" value="NZ_LRIE01000076.1"/>
</dbReference>
<dbReference type="Pfam" id="PF00583">
    <property type="entry name" value="Acetyltransf_1"/>
    <property type="match status" value="1"/>
</dbReference>
<keyword evidence="2" id="KW-0012">Acyltransferase</keyword>
<name>A0A161XDR3_9CELL</name>
<reference evidence="2 3" key="1">
    <citation type="submission" date="2016-01" db="EMBL/GenBank/DDBJ databases">
        <title>Genome sequence of Oerskovia enterophila VJag, an agar and cellulose degrading bacterium.</title>
        <authorList>
            <person name="Poehlein A."/>
            <person name="Jag V."/>
            <person name="Bengelsdorf F."/>
            <person name="Duerre P."/>
            <person name="Daniel R."/>
        </authorList>
    </citation>
    <scope>NUCLEOTIDE SEQUENCE [LARGE SCALE GENOMIC DNA]</scope>
    <source>
        <strain evidence="2 3">VJag</strain>
    </source>
</reference>
<dbReference type="EC" id="2.3.1.189" evidence="2"/>
<dbReference type="InterPro" id="IPR016181">
    <property type="entry name" value="Acyl_CoA_acyltransferase"/>
</dbReference>
<dbReference type="PROSITE" id="PS51186">
    <property type="entry name" value="GNAT"/>
    <property type="match status" value="1"/>
</dbReference>
<organism evidence="2 3">
    <name type="scientific">Oerskovia enterophila</name>
    <dbReference type="NCBI Taxonomy" id="43678"/>
    <lineage>
        <taxon>Bacteria</taxon>
        <taxon>Bacillati</taxon>
        <taxon>Actinomycetota</taxon>
        <taxon>Actinomycetes</taxon>
        <taxon>Micrococcales</taxon>
        <taxon>Cellulomonadaceae</taxon>
        <taxon>Oerskovia</taxon>
    </lineage>
</organism>
<dbReference type="Gene3D" id="3.40.630.30">
    <property type="match status" value="1"/>
</dbReference>
<proteinExistence type="predicted"/>
<evidence type="ECO:0000259" key="1">
    <source>
        <dbReference type="PROSITE" id="PS51186"/>
    </source>
</evidence>
<protein>
    <submittedName>
        <fullName evidence="2">Mycothiol acetyltransferase</fullName>
        <ecNumber evidence="2">2.3.1.189</ecNumber>
    </submittedName>
</protein>
<evidence type="ECO:0000313" key="2">
    <source>
        <dbReference type="EMBL" id="KZM34827.1"/>
    </source>
</evidence>
<comment type="caution">
    <text evidence="2">The sequence shown here is derived from an EMBL/GenBank/DDBJ whole genome shotgun (WGS) entry which is preliminary data.</text>
</comment>
<dbReference type="OrthoDB" id="3425968at2"/>
<dbReference type="AlphaFoldDB" id="A0A161XDR3"/>
<dbReference type="Proteomes" id="UP000076447">
    <property type="component" value="Unassembled WGS sequence"/>
</dbReference>
<feature type="domain" description="N-acetyltransferase" evidence="1">
    <location>
        <begin position="17"/>
        <end position="186"/>
    </location>
</feature>
<sequence>MTSGTGRATSIEVAFLDDLADDAPSRAELLRALRDVTGAPGQDVFSASADQILTLAEADPDRHVLVVRRDGQVAGVGVLHPGGASDEMLDRLDGARPQDVVVFRGFLVDRHHQGVGVGSSVAAALPALVARLAERLRRKPFTSVVLVVDADNAAGLRAYTRAGFVDRGAYLDAVGRTQHVMALAVV</sequence>
<gene>
    <name evidence="2" type="primary">mshD_7</name>
    <name evidence="2" type="ORF">OJAG_24070</name>
</gene>
<accession>A0A161XDR3</accession>
<dbReference type="GO" id="GO:0035447">
    <property type="term" value="F:mycothiol synthase activity"/>
    <property type="evidence" value="ECO:0007669"/>
    <property type="project" value="UniProtKB-EC"/>
</dbReference>
<dbReference type="SUPFAM" id="SSF55729">
    <property type="entry name" value="Acyl-CoA N-acyltransferases (Nat)"/>
    <property type="match status" value="1"/>
</dbReference>
<dbReference type="STRING" id="43678.OJAG_24070"/>
<evidence type="ECO:0000313" key="3">
    <source>
        <dbReference type="Proteomes" id="UP000076447"/>
    </source>
</evidence>
<dbReference type="EMBL" id="LRIE01000076">
    <property type="protein sequence ID" value="KZM34827.1"/>
    <property type="molecule type" value="Genomic_DNA"/>
</dbReference>
<dbReference type="PATRIC" id="fig|43678.3.peg.2514"/>